<proteinExistence type="predicted"/>
<dbReference type="STRING" id="1121326.CLMAG_38460"/>
<reference evidence="2 3" key="1">
    <citation type="submission" date="2016-04" db="EMBL/GenBank/DDBJ databases">
        <title>Genome sequence of Clostridium magnum DSM 2767.</title>
        <authorList>
            <person name="Poehlein A."/>
            <person name="Uhlig R."/>
            <person name="Fischer R."/>
            <person name="Bahl H."/>
            <person name="Daniel R."/>
        </authorList>
    </citation>
    <scope>NUCLEOTIDE SEQUENCE [LARGE SCALE GENOMIC DNA]</scope>
    <source>
        <strain evidence="2 3">DSM 2767</strain>
    </source>
</reference>
<dbReference type="EC" id="3.7.1.8" evidence="2"/>
<protein>
    <submittedName>
        <fullName evidence="2">2-hydroxy-6-oxo-6-phenylhexa-2,4-dienoate hydrolase</fullName>
        <ecNumber evidence="2">3.7.1.8</ecNumber>
    </submittedName>
</protein>
<dbReference type="OrthoDB" id="9775557at2"/>
<dbReference type="InterPro" id="IPR000073">
    <property type="entry name" value="AB_hydrolase_1"/>
</dbReference>
<evidence type="ECO:0000313" key="3">
    <source>
        <dbReference type="Proteomes" id="UP000076603"/>
    </source>
</evidence>
<dbReference type="Pfam" id="PF00561">
    <property type="entry name" value="Abhydrolase_1"/>
    <property type="match status" value="1"/>
</dbReference>
<dbReference type="InterPro" id="IPR050266">
    <property type="entry name" value="AB_hydrolase_sf"/>
</dbReference>
<dbReference type="Gene3D" id="3.40.50.1820">
    <property type="entry name" value="alpha/beta hydrolase"/>
    <property type="match status" value="1"/>
</dbReference>
<dbReference type="RefSeq" id="WP_066625983.1">
    <property type="nucleotide sequence ID" value="NZ_FQXL01000042.1"/>
</dbReference>
<dbReference type="PANTHER" id="PTHR43798">
    <property type="entry name" value="MONOACYLGLYCEROL LIPASE"/>
    <property type="match status" value="1"/>
</dbReference>
<dbReference type="InterPro" id="IPR029058">
    <property type="entry name" value="AB_hydrolase_fold"/>
</dbReference>
<dbReference type="PANTHER" id="PTHR43798:SF6">
    <property type="entry name" value="HYDROLASE, PUTATIVE (AFU_ORTHOLOGUE AFUA_4G13070)-RELATED"/>
    <property type="match status" value="1"/>
</dbReference>
<evidence type="ECO:0000313" key="2">
    <source>
        <dbReference type="EMBL" id="KZL90935.1"/>
    </source>
</evidence>
<dbReference type="GO" id="GO:0016787">
    <property type="term" value="F:hydrolase activity"/>
    <property type="evidence" value="ECO:0007669"/>
    <property type="project" value="UniProtKB-KW"/>
</dbReference>
<organism evidence="2 3">
    <name type="scientific">Clostridium magnum DSM 2767</name>
    <dbReference type="NCBI Taxonomy" id="1121326"/>
    <lineage>
        <taxon>Bacteria</taxon>
        <taxon>Bacillati</taxon>
        <taxon>Bacillota</taxon>
        <taxon>Clostridia</taxon>
        <taxon>Eubacteriales</taxon>
        <taxon>Clostridiaceae</taxon>
        <taxon>Clostridium</taxon>
    </lineage>
</organism>
<comment type="caution">
    <text evidence="2">The sequence shown here is derived from an EMBL/GenBank/DDBJ whole genome shotgun (WGS) entry which is preliminary data.</text>
</comment>
<evidence type="ECO:0000259" key="1">
    <source>
        <dbReference type="Pfam" id="PF00561"/>
    </source>
</evidence>
<name>A0A161WGY8_9CLOT</name>
<keyword evidence="2" id="KW-0378">Hydrolase</keyword>
<keyword evidence="3" id="KW-1185">Reference proteome</keyword>
<dbReference type="SUPFAM" id="SSF53474">
    <property type="entry name" value="alpha/beta-Hydrolases"/>
    <property type="match status" value="1"/>
</dbReference>
<dbReference type="Proteomes" id="UP000076603">
    <property type="component" value="Unassembled WGS sequence"/>
</dbReference>
<feature type="domain" description="AB hydrolase-1" evidence="1">
    <location>
        <begin position="19"/>
        <end position="253"/>
    </location>
</feature>
<dbReference type="PATRIC" id="fig|1121326.3.peg.3891"/>
<dbReference type="EMBL" id="LWAE01000004">
    <property type="protein sequence ID" value="KZL90935.1"/>
    <property type="molecule type" value="Genomic_DNA"/>
</dbReference>
<sequence>MKCNVRDISINYKIIGEGKPIVMIHGYAADHRLMSACMETVFNINSNYKRIYIDLPGMGNSKGAEWLNCADIMLDVIIEFINKILPNENFLLVGQSYGGYISRGIVYKMAHRVDGLLLICPCIIADRKKRNIPEKIILVKNEELLSKVEESDVERFNSALVIQDENTFERYRDEVLSGIKKEDISFLRNYRKNGYSFSFDVDKLEKKFNKPMLMTLEKQDSGVGYKDAWDILGNFPRATFAVLDRAGHNLQIEQNEVFNCLVNEWLRRVEDDIKRKVD</sequence>
<accession>A0A161WGY8</accession>
<dbReference type="AlphaFoldDB" id="A0A161WGY8"/>
<gene>
    <name evidence="2" type="primary">bphD</name>
    <name evidence="2" type="ORF">CLMAG_38460</name>
</gene>